<dbReference type="Proteomes" id="UP000075538">
    <property type="component" value="Unassembled WGS sequence"/>
</dbReference>
<organism evidence="1 2">
    <name type="scientific">Acetobacter malorum</name>
    <dbReference type="NCBI Taxonomy" id="178901"/>
    <lineage>
        <taxon>Bacteria</taxon>
        <taxon>Pseudomonadati</taxon>
        <taxon>Pseudomonadota</taxon>
        <taxon>Alphaproteobacteria</taxon>
        <taxon>Acetobacterales</taxon>
        <taxon>Acetobacteraceae</taxon>
        <taxon>Acetobacter</taxon>
    </lineage>
</organism>
<dbReference type="EMBL" id="LHZZ01000381">
    <property type="protein sequence ID" value="KXV79111.1"/>
    <property type="molecule type" value="Genomic_DNA"/>
</dbReference>
<accession>A0A149VFZ1</accession>
<proteinExistence type="predicted"/>
<name>A0A149VFZ1_9PROT</name>
<dbReference type="AlphaFoldDB" id="A0A149VFZ1"/>
<dbReference type="SUPFAM" id="SSF56935">
    <property type="entry name" value="Porins"/>
    <property type="match status" value="1"/>
</dbReference>
<reference evidence="1 2" key="1">
    <citation type="submission" date="2015-06" db="EMBL/GenBank/DDBJ databases">
        <title>Improved classification and identification of acetic acid bacteria using matrix-assisted laser desorption/ionization time-of-flight mass spectrometry; Gluconobacter nephelii and Gluconobacter uchimurae are later heterotypic synonyms of Gluconobacter japonicus and Gluconobacter oxydans, respectively.</title>
        <authorList>
            <person name="Li L."/>
            <person name="Cleenwerck I."/>
            <person name="De Vuyst L."/>
            <person name="Vandamme P."/>
        </authorList>
    </citation>
    <scope>NUCLEOTIDE SEQUENCE [LARGE SCALE GENOMIC DNA]</scope>
    <source>
        <strain evidence="1 2">LMG 1604</strain>
    </source>
</reference>
<evidence type="ECO:0000313" key="1">
    <source>
        <dbReference type="EMBL" id="KXV79111.1"/>
    </source>
</evidence>
<evidence type="ECO:0000313" key="2">
    <source>
        <dbReference type="Proteomes" id="UP000075538"/>
    </source>
</evidence>
<comment type="caution">
    <text evidence="1">The sequence shown here is derived from an EMBL/GenBank/DDBJ whole genome shotgun (WGS) entry which is preliminary data.</text>
</comment>
<sequence>MDLNVTYRINDRWRIYTTVYNLLGFRAPADYGTYGSYLYNSSWSQKGAIMRSFQFGVNVAL</sequence>
<dbReference type="PATRIC" id="fig|178901.15.peg.2664"/>
<gene>
    <name evidence="1" type="ORF">AD953_03435</name>
</gene>
<protein>
    <submittedName>
        <fullName evidence="1">Uncharacterized protein</fullName>
    </submittedName>
</protein>